<reference evidence="2 3" key="1">
    <citation type="submission" date="2015-02" db="EMBL/GenBank/DDBJ databases">
        <title>Draft genome sequences of ten Microbacterium spp. with emphasis on heavy metal contaminated environments.</title>
        <authorList>
            <person name="Corretto E."/>
        </authorList>
    </citation>
    <scope>NUCLEOTIDE SEQUENCE [LARGE SCALE GENOMIC DNA]</scope>
    <source>
        <strain evidence="2 3">SA35</strain>
    </source>
</reference>
<organism evidence="2 3">
    <name type="scientific">Microbacterium hydrocarbonoxydans</name>
    <dbReference type="NCBI Taxonomy" id="273678"/>
    <lineage>
        <taxon>Bacteria</taxon>
        <taxon>Bacillati</taxon>
        <taxon>Actinomycetota</taxon>
        <taxon>Actinomycetes</taxon>
        <taxon>Micrococcales</taxon>
        <taxon>Microbacteriaceae</taxon>
        <taxon>Microbacterium</taxon>
    </lineage>
</organism>
<accession>A0A0M2HRI0</accession>
<evidence type="ECO:0000313" key="2">
    <source>
        <dbReference type="EMBL" id="KJL47099.1"/>
    </source>
</evidence>
<evidence type="ECO:0000313" key="3">
    <source>
        <dbReference type="Proteomes" id="UP000033900"/>
    </source>
</evidence>
<comment type="caution">
    <text evidence="2">The sequence shown here is derived from an EMBL/GenBank/DDBJ whole genome shotgun (WGS) entry which is preliminary data.</text>
</comment>
<dbReference type="RefSeq" id="WP_045257543.1">
    <property type="nucleotide sequence ID" value="NZ_JYJB01000009.1"/>
</dbReference>
<dbReference type="Proteomes" id="UP000033900">
    <property type="component" value="Unassembled WGS sequence"/>
</dbReference>
<dbReference type="PATRIC" id="fig|273678.4.peg.1887"/>
<dbReference type="EMBL" id="JYJB01000009">
    <property type="protein sequence ID" value="KJL47099.1"/>
    <property type="molecule type" value="Genomic_DNA"/>
</dbReference>
<dbReference type="AlphaFoldDB" id="A0A0M2HRI0"/>
<evidence type="ECO:0000256" key="1">
    <source>
        <dbReference type="SAM" id="MobiDB-lite"/>
    </source>
</evidence>
<gene>
    <name evidence="2" type="ORF">RS84_01884</name>
</gene>
<feature type="compositionally biased region" description="Gly residues" evidence="1">
    <location>
        <begin position="31"/>
        <end position="41"/>
    </location>
</feature>
<keyword evidence="3" id="KW-1185">Reference proteome</keyword>
<proteinExistence type="predicted"/>
<dbReference type="OrthoDB" id="4863243at2"/>
<protein>
    <submittedName>
        <fullName evidence="2">Uncharacterized protein</fullName>
    </submittedName>
</protein>
<name>A0A0M2HRI0_9MICO</name>
<feature type="compositionally biased region" description="Gly residues" evidence="1">
    <location>
        <begin position="9"/>
        <end position="23"/>
    </location>
</feature>
<feature type="region of interest" description="Disordered" evidence="1">
    <location>
        <begin position="1"/>
        <end position="46"/>
    </location>
</feature>
<dbReference type="STRING" id="273678.RS84_01884"/>
<sequence length="281" mass="29038">MVSTRRGPHGGGSGSHGSSGSHGTGSSHGRSGSGSHGGGDNAGDVARSTSKFDEILDRTNSVIDIINGVLELASHIPLIGELIDRINDLIGRMFEKVNEAIQQTTQIFAFVGNPALLRQTGTTWVQTVGTPATVATSTVVLTALPSTGHWTGAAHDAYAARVELQNPASESIYAKCEMIDQELNTFADAIVDFWVNFSISVLMTAIGVGLGIAEIVSVWGAPGGVVTIIAEIVSMIADVVSLVDIINTANQAAADFMTNVTSELAAASAFPGGAWPRHTAA</sequence>